<protein>
    <recommendedName>
        <fullName evidence="4">DUF4369 domain-containing protein</fullName>
    </recommendedName>
</protein>
<dbReference type="AlphaFoldDB" id="A0A9D1XC87"/>
<sequence>MIREKRTIGLVGVLLLAWGVASGQAAPPPPDEGGIVYTKVAGSQAALYTGRQEPRYPAYWEGHPYLTTDEFLTGTLAFDGVVYPEVWMRLNTHIDELVVLTPDQRLMIVLPADRVAYARMNGMEIRRMEPMGEKGTLDAGYYARLREGKYPLWKRARKSTERRTEGLEMIHFFKESVDYYLEIGGRFVAVNSKRALLRRLEGRQAELNSFIKRQQLSFNKANREASILAVVAYYESLNP</sequence>
<proteinExistence type="predicted"/>
<feature type="signal peptide" evidence="1">
    <location>
        <begin position="1"/>
        <end position="25"/>
    </location>
</feature>
<reference evidence="2" key="1">
    <citation type="journal article" date="2021" name="PeerJ">
        <title>Extensive microbial diversity within the chicken gut microbiome revealed by metagenomics and culture.</title>
        <authorList>
            <person name="Gilroy R."/>
            <person name="Ravi A."/>
            <person name="Getino M."/>
            <person name="Pursley I."/>
            <person name="Horton D.L."/>
            <person name="Alikhan N.F."/>
            <person name="Baker D."/>
            <person name="Gharbi K."/>
            <person name="Hall N."/>
            <person name="Watson M."/>
            <person name="Adriaenssens E.M."/>
            <person name="Foster-Nyarko E."/>
            <person name="Jarju S."/>
            <person name="Secka A."/>
            <person name="Antonio M."/>
            <person name="Oren A."/>
            <person name="Chaudhuri R.R."/>
            <person name="La Ragione R."/>
            <person name="Hildebrand F."/>
            <person name="Pallen M.J."/>
        </authorList>
    </citation>
    <scope>NUCLEOTIDE SEQUENCE</scope>
    <source>
        <strain evidence="2">ChiGjej6B6-14162</strain>
    </source>
</reference>
<comment type="caution">
    <text evidence="2">The sequence shown here is derived from an EMBL/GenBank/DDBJ whole genome shotgun (WGS) entry which is preliminary data.</text>
</comment>
<evidence type="ECO:0000256" key="1">
    <source>
        <dbReference type="SAM" id="SignalP"/>
    </source>
</evidence>
<accession>A0A9D1XC87</accession>
<dbReference type="Proteomes" id="UP000886740">
    <property type="component" value="Unassembled WGS sequence"/>
</dbReference>
<name>A0A9D1XC87_9BACT</name>
<evidence type="ECO:0000313" key="2">
    <source>
        <dbReference type="EMBL" id="HIX75335.1"/>
    </source>
</evidence>
<reference evidence="2" key="2">
    <citation type="submission" date="2021-04" db="EMBL/GenBank/DDBJ databases">
        <authorList>
            <person name="Gilroy R."/>
        </authorList>
    </citation>
    <scope>NUCLEOTIDE SEQUENCE</scope>
    <source>
        <strain evidence="2">ChiGjej6B6-14162</strain>
    </source>
</reference>
<gene>
    <name evidence="2" type="ORF">H9977_09930</name>
</gene>
<evidence type="ECO:0008006" key="4">
    <source>
        <dbReference type="Google" id="ProtNLM"/>
    </source>
</evidence>
<feature type="chain" id="PRO_5039437740" description="DUF4369 domain-containing protein" evidence="1">
    <location>
        <begin position="26"/>
        <end position="239"/>
    </location>
</feature>
<keyword evidence="1" id="KW-0732">Signal</keyword>
<dbReference type="EMBL" id="DXEL01000067">
    <property type="protein sequence ID" value="HIX75335.1"/>
    <property type="molecule type" value="Genomic_DNA"/>
</dbReference>
<evidence type="ECO:0000313" key="3">
    <source>
        <dbReference type="Proteomes" id="UP000886740"/>
    </source>
</evidence>
<organism evidence="2 3">
    <name type="scientific">Candidatus Parabacteroides intestinipullorum</name>
    <dbReference type="NCBI Taxonomy" id="2838723"/>
    <lineage>
        <taxon>Bacteria</taxon>
        <taxon>Pseudomonadati</taxon>
        <taxon>Bacteroidota</taxon>
        <taxon>Bacteroidia</taxon>
        <taxon>Bacteroidales</taxon>
        <taxon>Tannerellaceae</taxon>
        <taxon>Parabacteroides</taxon>
    </lineage>
</organism>